<dbReference type="PROSITE" id="PS50885">
    <property type="entry name" value="HAMP"/>
    <property type="match status" value="1"/>
</dbReference>
<reference evidence="10" key="1">
    <citation type="submission" date="2021-05" db="EMBL/GenBank/DDBJ databases">
        <authorList>
            <person name="Pietrasiak N."/>
            <person name="Ward R."/>
            <person name="Stajich J.E."/>
            <person name="Kurbessoian T."/>
        </authorList>
    </citation>
    <scope>NUCLEOTIDE SEQUENCE</scope>
    <source>
        <strain evidence="10">CPER-KK1</strain>
    </source>
</reference>
<dbReference type="Proteomes" id="UP000753908">
    <property type="component" value="Unassembled WGS sequence"/>
</dbReference>
<evidence type="ECO:0000256" key="1">
    <source>
        <dbReference type="ARBA" id="ARBA00004651"/>
    </source>
</evidence>
<dbReference type="Pfam" id="PF07228">
    <property type="entry name" value="SpoIIE"/>
    <property type="match status" value="1"/>
</dbReference>
<dbReference type="PANTHER" id="PTHR43156:SF2">
    <property type="entry name" value="STAGE II SPORULATION PROTEIN E"/>
    <property type="match status" value="1"/>
</dbReference>
<name>A0A951PMQ2_9CYAN</name>
<feature type="transmembrane region" description="Helical" evidence="8">
    <location>
        <begin position="348"/>
        <end position="367"/>
    </location>
</feature>
<evidence type="ECO:0000256" key="7">
    <source>
        <dbReference type="SAM" id="Coils"/>
    </source>
</evidence>
<dbReference type="GO" id="GO:0007165">
    <property type="term" value="P:signal transduction"/>
    <property type="evidence" value="ECO:0007669"/>
    <property type="project" value="InterPro"/>
</dbReference>
<feature type="domain" description="HAMP" evidence="9">
    <location>
        <begin position="387"/>
        <end position="429"/>
    </location>
</feature>
<reference evidence="10" key="2">
    <citation type="journal article" date="2022" name="Microbiol. Resour. Announc.">
        <title>Metagenome Sequencing to Explore Phylogenomics of Terrestrial Cyanobacteria.</title>
        <authorList>
            <person name="Ward R.D."/>
            <person name="Stajich J.E."/>
            <person name="Johansen J.R."/>
            <person name="Huntemann M."/>
            <person name="Clum A."/>
            <person name="Foster B."/>
            <person name="Foster B."/>
            <person name="Roux S."/>
            <person name="Palaniappan K."/>
            <person name="Varghese N."/>
            <person name="Mukherjee S."/>
            <person name="Reddy T.B.K."/>
            <person name="Daum C."/>
            <person name="Copeland A."/>
            <person name="Chen I.A."/>
            <person name="Ivanova N.N."/>
            <person name="Kyrpides N.C."/>
            <person name="Shapiro N."/>
            <person name="Eloe-Fadrosh E.A."/>
            <person name="Pietrasiak N."/>
        </authorList>
    </citation>
    <scope>NUCLEOTIDE SEQUENCE</scope>
    <source>
        <strain evidence="10">CPER-KK1</strain>
    </source>
</reference>
<evidence type="ECO:0000313" key="11">
    <source>
        <dbReference type="Proteomes" id="UP000753908"/>
    </source>
</evidence>
<dbReference type="AlphaFoldDB" id="A0A951PMQ2"/>
<dbReference type="Gene3D" id="3.60.40.10">
    <property type="entry name" value="PPM-type phosphatase domain"/>
    <property type="match status" value="1"/>
</dbReference>
<keyword evidence="3 8" id="KW-0812">Transmembrane</keyword>
<dbReference type="PANTHER" id="PTHR43156">
    <property type="entry name" value="STAGE II SPORULATION PROTEIN E-RELATED"/>
    <property type="match status" value="1"/>
</dbReference>
<evidence type="ECO:0000256" key="5">
    <source>
        <dbReference type="ARBA" id="ARBA00022989"/>
    </source>
</evidence>
<accession>A0A951PMQ2</accession>
<evidence type="ECO:0000256" key="3">
    <source>
        <dbReference type="ARBA" id="ARBA00022692"/>
    </source>
</evidence>
<sequence>MLINVLNRLVSSKRPSLRLILVVPFVLQIFAAVGLTGYLSLRNGQQAVNDLATQLRLEIAARIYQHLKTYMATPHLINQINANAVRQGLLSLEDSKSLERYFWAQTQLFPEMATIAFANERGEFVGANGLEQYIVVANESTGGAMRRYAVDNRGDRTKLLFNRPNYDARVRSWYRSAVQLGSPSWDEVSVSFSDRRLDISATYPFYDKTGRFKGVLLGEQTLSQISNFLQSLKISRSGQTFIVERSGDLIGSSTTEQPFLIVEGKAKRLRATDSKEILIRSTAQYLVKEFGDFSQIRNSQQLNFVLEGQRQFVQVLPFQSGSSLDWLIVVVVPESDFMERINTNTRSTILLCLAALILAIILGILTARSITQPIWRLSNASWILAKQAATSDLARPELEQKVETNSVKELRVLAQAFNHMAQKLRESFTALEKANEVLEQRVLERTSELNEANQEITLLNQRLKTENLRMKAELEITRQLQQMILPKQEELQSIPELEITGFMEPAQEVGGDYYDVLTYNGLVKIGIGDVTGHGLESGVLMIMVQTAVRTLLANNETDPTKFLNVLNRVIYDNVQRMNSDKNLTLSLLDYHEGTLCLSGQHEEMIVVRSGGQIERFDTIDLGFPIGLEADISDFVANTQVQLNPKDVVVLYTDGITEAENQSGVRYGIERFCEVLGDNWHRSTEEIRQAVVEDVRQHIGEQKVYDDITLLILKQK</sequence>
<protein>
    <submittedName>
        <fullName evidence="10">SpoIIE family protein phosphatase</fullName>
    </submittedName>
</protein>
<comment type="subcellular location">
    <subcellularLocation>
        <location evidence="1">Cell membrane</location>
        <topology evidence="1">Multi-pass membrane protein</topology>
    </subcellularLocation>
</comment>
<dbReference type="SMART" id="SM00304">
    <property type="entry name" value="HAMP"/>
    <property type="match status" value="1"/>
</dbReference>
<keyword evidence="7" id="KW-0175">Coiled coil</keyword>
<evidence type="ECO:0000256" key="6">
    <source>
        <dbReference type="ARBA" id="ARBA00023136"/>
    </source>
</evidence>
<keyword evidence="2" id="KW-1003">Cell membrane</keyword>
<dbReference type="Pfam" id="PF00672">
    <property type="entry name" value="HAMP"/>
    <property type="match status" value="1"/>
</dbReference>
<proteinExistence type="predicted"/>
<dbReference type="Gene3D" id="6.10.340.10">
    <property type="match status" value="1"/>
</dbReference>
<dbReference type="SUPFAM" id="SSF158472">
    <property type="entry name" value="HAMP domain-like"/>
    <property type="match status" value="1"/>
</dbReference>
<evidence type="ECO:0000256" key="4">
    <source>
        <dbReference type="ARBA" id="ARBA00022801"/>
    </source>
</evidence>
<keyword evidence="6 8" id="KW-0472">Membrane</keyword>
<dbReference type="Gene3D" id="3.30.450.20">
    <property type="entry name" value="PAS domain"/>
    <property type="match status" value="1"/>
</dbReference>
<dbReference type="GO" id="GO:0016791">
    <property type="term" value="F:phosphatase activity"/>
    <property type="evidence" value="ECO:0007669"/>
    <property type="project" value="TreeGrafter"/>
</dbReference>
<comment type="caution">
    <text evidence="10">The sequence shown here is derived from an EMBL/GenBank/DDBJ whole genome shotgun (WGS) entry which is preliminary data.</text>
</comment>
<evidence type="ECO:0000313" key="10">
    <source>
        <dbReference type="EMBL" id="MBW4546441.1"/>
    </source>
</evidence>
<dbReference type="EMBL" id="JAHHIF010000025">
    <property type="protein sequence ID" value="MBW4546441.1"/>
    <property type="molecule type" value="Genomic_DNA"/>
</dbReference>
<evidence type="ECO:0000259" key="9">
    <source>
        <dbReference type="PROSITE" id="PS50885"/>
    </source>
</evidence>
<keyword evidence="4" id="KW-0378">Hydrolase</keyword>
<dbReference type="CDD" id="cd06225">
    <property type="entry name" value="HAMP"/>
    <property type="match status" value="1"/>
</dbReference>
<dbReference type="InterPro" id="IPR003660">
    <property type="entry name" value="HAMP_dom"/>
</dbReference>
<evidence type="ECO:0000256" key="2">
    <source>
        <dbReference type="ARBA" id="ARBA00022475"/>
    </source>
</evidence>
<dbReference type="InterPro" id="IPR052016">
    <property type="entry name" value="Bact_Sigma-Reg"/>
</dbReference>
<gene>
    <name evidence="10" type="ORF">KME25_18635</name>
</gene>
<keyword evidence="5 8" id="KW-1133">Transmembrane helix</keyword>
<feature type="coiled-coil region" evidence="7">
    <location>
        <begin position="421"/>
        <end position="480"/>
    </location>
</feature>
<dbReference type="SMART" id="SM00331">
    <property type="entry name" value="PP2C_SIG"/>
    <property type="match status" value="1"/>
</dbReference>
<dbReference type="Pfam" id="PF02743">
    <property type="entry name" value="dCache_1"/>
    <property type="match status" value="1"/>
</dbReference>
<evidence type="ECO:0000256" key="8">
    <source>
        <dbReference type="SAM" id="Phobius"/>
    </source>
</evidence>
<dbReference type="InterPro" id="IPR001932">
    <property type="entry name" value="PPM-type_phosphatase-like_dom"/>
</dbReference>
<organism evidence="10 11">
    <name type="scientific">Symplocastrum torsivum CPER-KK1</name>
    <dbReference type="NCBI Taxonomy" id="450513"/>
    <lineage>
        <taxon>Bacteria</taxon>
        <taxon>Bacillati</taxon>
        <taxon>Cyanobacteriota</taxon>
        <taxon>Cyanophyceae</taxon>
        <taxon>Oscillatoriophycideae</taxon>
        <taxon>Oscillatoriales</taxon>
        <taxon>Microcoleaceae</taxon>
        <taxon>Symplocastrum</taxon>
    </lineage>
</organism>
<dbReference type="InterPro" id="IPR033479">
    <property type="entry name" value="dCache_1"/>
</dbReference>
<dbReference type="GO" id="GO:0005886">
    <property type="term" value="C:plasma membrane"/>
    <property type="evidence" value="ECO:0007669"/>
    <property type="project" value="UniProtKB-SubCell"/>
</dbReference>
<dbReference type="InterPro" id="IPR036457">
    <property type="entry name" value="PPM-type-like_dom_sf"/>
</dbReference>
<feature type="transmembrane region" description="Helical" evidence="8">
    <location>
        <begin position="20"/>
        <end position="41"/>
    </location>
</feature>